<protein>
    <submittedName>
        <fullName evidence="3">Response regulator</fullName>
    </submittedName>
</protein>
<keyword evidence="3" id="KW-0614">Plasmid</keyword>
<dbReference type="SMART" id="SM00448">
    <property type="entry name" value="REC"/>
    <property type="match status" value="1"/>
</dbReference>
<evidence type="ECO:0000313" key="4">
    <source>
        <dbReference type="Proteomes" id="UP000501128"/>
    </source>
</evidence>
<dbReference type="PANTHER" id="PTHR44520">
    <property type="entry name" value="RESPONSE REGULATOR RCP1-RELATED"/>
    <property type="match status" value="1"/>
</dbReference>
<feature type="modified residue" description="4-aspartylphosphate" evidence="1">
    <location>
        <position position="61"/>
    </location>
</feature>
<feature type="domain" description="Response regulatory" evidence="2">
    <location>
        <begin position="8"/>
        <end position="128"/>
    </location>
</feature>
<dbReference type="GO" id="GO:0000160">
    <property type="term" value="P:phosphorelay signal transduction system"/>
    <property type="evidence" value="ECO:0007669"/>
    <property type="project" value="InterPro"/>
</dbReference>
<dbReference type="KEGG" id="srho:HH216_24635"/>
<dbReference type="PANTHER" id="PTHR44520:SF2">
    <property type="entry name" value="RESPONSE REGULATOR RCP1"/>
    <property type="match status" value="1"/>
</dbReference>
<evidence type="ECO:0000256" key="1">
    <source>
        <dbReference type="PROSITE-ProRule" id="PRU00169"/>
    </source>
</evidence>
<reference evidence="3 4" key="1">
    <citation type="submission" date="2020-04" db="EMBL/GenBank/DDBJ databases">
        <title>Genome sequencing of novel species.</title>
        <authorList>
            <person name="Heo J."/>
            <person name="Kim S.-J."/>
            <person name="Kim J.-S."/>
            <person name="Hong S.-B."/>
            <person name="Kwon S.-W."/>
        </authorList>
    </citation>
    <scope>NUCLEOTIDE SEQUENCE [LARGE SCALE GENOMIC DNA]</scope>
    <source>
        <strain evidence="3 4">CJU-R4</strain>
        <plasmid evidence="3 4">unnamed1</plasmid>
    </source>
</reference>
<dbReference type="EMBL" id="CP051678">
    <property type="protein sequence ID" value="QJD81558.1"/>
    <property type="molecule type" value="Genomic_DNA"/>
</dbReference>
<dbReference type="InterPro" id="IPR052893">
    <property type="entry name" value="TCS_response_regulator"/>
</dbReference>
<dbReference type="InterPro" id="IPR011006">
    <property type="entry name" value="CheY-like_superfamily"/>
</dbReference>
<dbReference type="Gene3D" id="3.40.50.2300">
    <property type="match status" value="1"/>
</dbReference>
<sequence>MTNQQLITVLIIDDDADDRFFMEHALKTDSAHTRLYLADSGQQALDMLVLVHPAPDVILLDLNMPGLSGLEVLGQLKQSTRYQHIPVIVLTTSHAPADRERAYQLGASGFITKPTTQQGLSAIAKQIRLQYAV</sequence>
<keyword evidence="4" id="KW-1185">Reference proteome</keyword>
<evidence type="ECO:0000313" key="3">
    <source>
        <dbReference type="EMBL" id="QJD81558.1"/>
    </source>
</evidence>
<dbReference type="CDD" id="cd17557">
    <property type="entry name" value="REC_Rcp-like"/>
    <property type="match status" value="1"/>
</dbReference>
<dbReference type="AlphaFoldDB" id="A0A7L5DY55"/>
<dbReference type="RefSeq" id="WP_169553576.1">
    <property type="nucleotide sequence ID" value="NZ_CP051678.1"/>
</dbReference>
<gene>
    <name evidence="3" type="ORF">HH216_24635</name>
</gene>
<dbReference type="InterPro" id="IPR001789">
    <property type="entry name" value="Sig_transdc_resp-reg_receiver"/>
</dbReference>
<dbReference type="Pfam" id="PF00072">
    <property type="entry name" value="Response_reg"/>
    <property type="match status" value="1"/>
</dbReference>
<proteinExistence type="predicted"/>
<dbReference type="SUPFAM" id="SSF52172">
    <property type="entry name" value="CheY-like"/>
    <property type="match status" value="1"/>
</dbReference>
<dbReference type="PROSITE" id="PS50110">
    <property type="entry name" value="RESPONSE_REGULATORY"/>
    <property type="match status" value="1"/>
</dbReference>
<geneLocation type="plasmid" evidence="3 4">
    <name>unnamed1</name>
</geneLocation>
<keyword evidence="1" id="KW-0597">Phosphoprotein</keyword>
<evidence type="ECO:0000259" key="2">
    <source>
        <dbReference type="PROSITE" id="PS50110"/>
    </source>
</evidence>
<organism evidence="3 4">
    <name type="scientific">Spirosoma rhododendri</name>
    <dbReference type="NCBI Taxonomy" id="2728024"/>
    <lineage>
        <taxon>Bacteria</taxon>
        <taxon>Pseudomonadati</taxon>
        <taxon>Bacteroidota</taxon>
        <taxon>Cytophagia</taxon>
        <taxon>Cytophagales</taxon>
        <taxon>Cytophagaceae</taxon>
        <taxon>Spirosoma</taxon>
    </lineage>
</organism>
<accession>A0A7L5DY55</accession>
<name>A0A7L5DY55_9BACT</name>
<dbReference type="Proteomes" id="UP000501128">
    <property type="component" value="Plasmid unnamed1"/>
</dbReference>